<protein>
    <recommendedName>
        <fullName evidence="7">UDP-3-O-[3-hydroxymyristoyl] glucosamine N-acyltransferase non-repeat region domain-containing protein</fullName>
    </recommendedName>
</protein>
<keyword evidence="5" id="KW-0443">Lipid metabolism</keyword>
<gene>
    <name evidence="8" type="ORF">METZ01_LOCUS47850</name>
</gene>
<proteinExistence type="inferred from homology"/>
<dbReference type="PROSITE" id="PS00101">
    <property type="entry name" value="HEXAPEP_TRANSFERASES"/>
    <property type="match status" value="1"/>
</dbReference>
<dbReference type="InterPro" id="IPR011004">
    <property type="entry name" value="Trimer_LpxA-like_sf"/>
</dbReference>
<evidence type="ECO:0000313" key="8">
    <source>
        <dbReference type="EMBL" id="SUZ94996.1"/>
    </source>
</evidence>
<dbReference type="CDD" id="cd03352">
    <property type="entry name" value="LbH_LpxD"/>
    <property type="match status" value="1"/>
</dbReference>
<dbReference type="NCBIfam" id="TIGR01853">
    <property type="entry name" value="lipid_A_lpxD"/>
    <property type="match status" value="1"/>
</dbReference>
<keyword evidence="1" id="KW-0444">Lipid biosynthesis</keyword>
<keyword evidence="4" id="KW-0677">Repeat</keyword>
<evidence type="ECO:0000256" key="1">
    <source>
        <dbReference type="ARBA" id="ARBA00022516"/>
    </source>
</evidence>
<evidence type="ECO:0000256" key="6">
    <source>
        <dbReference type="ARBA" id="ARBA00023315"/>
    </source>
</evidence>
<evidence type="ECO:0000256" key="5">
    <source>
        <dbReference type="ARBA" id="ARBA00023098"/>
    </source>
</evidence>
<dbReference type="GO" id="GO:0009245">
    <property type="term" value="P:lipid A biosynthetic process"/>
    <property type="evidence" value="ECO:0007669"/>
    <property type="project" value="UniProtKB-KW"/>
</dbReference>
<dbReference type="Gene3D" id="2.160.10.10">
    <property type="entry name" value="Hexapeptide repeat proteins"/>
    <property type="match status" value="1"/>
</dbReference>
<dbReference type="Pfam" id="PF14602">
    <property type="entry name" value="Hexapep_2"/>
    <property type="match status" value="1"/>
</dbReference>
<reference evidence="8" key="1">
    <citation type="submission" date="2018-05" db="EMBL/GenBank/DDBJ databases">
        <authorList>
            <person name="Lanie J.A."/>
            <person name="Ng W.-L."/>
            <person name="Kazmierczak K.M."/>
            <person name="Andrzejewski T.M."/>
            <person name="Davidsen T.M."/>
            <person name="Wayne K.J."/>
            <person name="Tettelin H."/>
            <person name="Glass J.I."/>
            <person name="Rusch D."/>
            <person name="Podicherti R."/>
            <person name="Tsui H.-C.T."/>
            <person name="Winkler M.E."/>
        </authorList>
    </citation>
    <scope>NUCLEOTIDE SEQUENCE</scope>
</reference>
<feature type="domain" description="UDP-3-O-[3-hydroxymyristoyl] glucosamine N-acyltransferase non-repeat region" evidence="7">
    <location>
        <begin position="20"/>
        <end position="85"/>
    </location>
</feature>
<dbReference type="Pfam" id="PF00132">
    <property type="entry name" value="Hexapep"/>
    <property type="match status" value="2"/>
</dbReference>
<dbReference type="Gene3D" id="3.40.1390.10">
    <property type="entry name" value="MurE/MurF, N-terminal domain"/>
    <property type="match status" value="1"/>
</dbReference>
<keyword evidence="3" id="KW-0808">Transferase</keyword>
<evidence type="ECO:0000256" key="3">
    <source>
        <dbReference type="ARBA" id="ARBA00022679"/>
    </source>
</evidence>
<dbReference type="HAMAP" id="MF_00523">
    <property type="entry name" value="LpxD"/>
    <property type="match status" value="1"/>
</dbReference>
<dbReference type="InterPro" id="IPR018357">
    <property type="entry name" value="Hexapep_transf_CS"/>
</dbReference>
<dbReference type="Pfam" id="PF04613">
    <property type="entry name" value="LpxD"/>
    <property type="match status" value="1"/>
</dbReference>
<keyword evidence="2" id="KW-0441">Lipid A biosynthesis</keyword>
<dbReference type="EMBL" id="UINC01002285">
    <property type="protein sequence ID" value="SUZ94996.1"/>
    <property type="molecule type" value="Genomic_DNA"/>
</dbReference>
<organism evidence="8">
    <name type="scientific">marine metagenome</name>
    <dbReference type="NCBI Taxonomy" id="408172"/>
    <lineage>
        <taxon>unclassified sequences</taxon>
        <taxon>metagenomes</taxon>
        <taxon>ecological metagenomes</taxon>
    </lineage>
</organism>
<sequence length="329" mass="33571">VKLEELAAVVDGQCQGDGGIEITGMGTLQSAGVGEITFLSSSKLKSQLQACNAAAVILRREDCSVWDGAAIVCDDPHAAYAQIARVLDSTPRQEPGIHPSAVISDNAIVGELVSIGANCVVEAGVQIDAGVVLGPGCVIGQGAQLGQDCRLSANVTVCHGVKIGDRCVVQSGTVLGSDGFGNSHEDGQWTRIPQLGGLIVGDDVQIGAGAAIDRGALGDTEIGNGVVIDNLVHIAHNVVIGEHTAIAACVAIAGSTVIGSRCTLAGVVGVADHVTIADDVHLTGMAMVTGSISEAGTYSSGTGLMPNREWRRSAVRFRQLDELVKRLVA</sequence>
<dbReference type="InterPro" id="IPR001451">
    <property type="entry name" value="Hexapep"/>
</dbReference>
<dbReference type="GO" id="GO:0016020">
    <property type="term" value="C:membrane"/>
    <property type="evidence" value="ECO:0007669"/>
    <property type="project" value="GOC"/>
</dbReference>
<dbReference type="InterPro" id="IPR007691">
    <property type="entry name" value="LpxD"/>
</dbReference>
<accession>A0A381RSY0</accession>
<dbReference type="SUPFAM" id="SSF51161">
    <property type="entry name" value="Trimeric LpxA-like enzymes"/>
    <property type="match status" value="1"/>
</dbReference>
<dbReference type="PANTHER" id="PTHR43378:SF2">
    <property type="entry name" value="UDP-3-O-ACYLGLUCOSAMINE N-ACYLTRANSFERASE 1, MITOCHONDRIAL-RELATED"/>
    <property type="match status" value="1"/>
</dbReference>
<dbReference type="GO" id="GO:0016410">
    <property type="term" value="F:N-acyltransferase activity"/>
    <property type="evidence" value="ECO:0007669"/>
    <property type="project" value="InterPro"/>
</dbReference>
<feature type="non-terminal residue" evidence="8">
    <location>
        <position position="329"/>
    </location>
</feature>
<feature type="non-terminal residue" evidence="8">
    <location>
        <position position="1"/>
    </location>
</feature>
<dbReference type="Gene3D" id="1.20.5.170">
    <property type="match status" value="1"/>
</dbReference>
<evidence type="ECO:0000256" key="2">
    <source>
        <dbReference type="ARBA" id="ARBA00022556"/>
    </source>
</evidence>
<dbReference type="PANTHER" id="PTHR43378">
    <property type="entry name" value="UDP-3-O-ACYLGLUCOSAMINE N-ACYLTRANSFERASE"/>
    <property type="match status" value="1"/>
</dbReference>
<name>A0A381RSY0_9ZZZZ</name>
<dbReference type="InterPro" id="IPR020573">
    <property type="entry name" value="UDP_GlcNAc_AcTrfase_non-rep"/>
</dbReference>
<evidence type="ECO:0000259" key="7">
    <source>
        <dbReference type="Pfam" id="PF04613"/>
    </source>
</evidence>
<keyword evidence="6" id="KW-0012">Acyltransferase</keyword>
<dbReference type="NCBIfam" id="NF002060">
    <property type="entry name" value="PRK00892.1"/>
    <property type="match status" value="1"/>
</dbReference>
<dbReference type="AlphaFoldDB" id="A0A381RSY0"/>
<evidence type="ECO:0000256" key="4">
    <source>
        <dbReference type="ARBA" id="ARBA00022737"/>
    </source>
</evidence>